<dbReference type="Proteomes" id="UP000177445">
    <property type="component" value="Chromosome"/>
</dbReference>
<feature type="region of interest" description="Disordered" evidence="1">
    <location>
        <begin position="1"/>
        <end position="70"/>
    </location>
</feature>
<accession>A0A1D9GPK6</accession>
<feature type="compositionally biased region" description="Basic and acidic residues" evidence="1">
    <location>
        <begin position="7"/>
        <end position="33"/>
    </location>
</feature>
<keyword evidence="3" id="KW-1185">Reference proteome</keyword>
<dbReference type="OrthoDB" id="5704405at2"/>
<evidence type="ECO:0000256" key="1">
    <source>
        <dbReference type="SAM" id="MobiDB-lite"/>
    </source>
</evidence>
<name>A0A1D9GPK6_9GAMM</name>
<evidence type="ECO:0000313" key="2">
    <source>
        <dbReference type="EMBL" id="AOY89572.1"/>
    </source>
</evidence>
<proteinExistence type="predicted"/>
<evidence type="ECO:0000313" key="3">
    <source>
        <dbReference type="Proteomes" id="UP000177445"/>
    </source>
</evidence>
<reference evidence="2 3" key="1">
    <citation type="submission" date="2016-10" db="EMBL/GenBank/DDBJ databases">
        <title>Marinobacter salinus sp. nov., a moderately halophilic bacterium isolated from a tidal flat environment.</title>
        <authorList>
            <person name="Park S.-J."/>
        </authorList>
    </citation>
    <scope>NUCLEOTIDE SEQUENCE [LARGE SCALE GENOMIC DNA]</scope>
    <source>
        <strain evidence="2 3">Hb8</strain>
    </source>
</reference>
<protein>
    <submittedName>
        <fullName evidence="2">Uncharacterized protein</fullName>
    </submittedName>
</protein>
<organism evidence="2 3">
    <name type="scientific">Marinobacter salinus</name>
    <dbReference type="NCBI Taxonomy" id="1874317"/>
    <lineage>
        <taxon>Bacteria</taxon>
        <taxon>Pseudomonadati</taxon>
        <taxon>Pseudomonadota</taxon>
        <taxon>Gammaproteobacteria</taxon>
        <taxon>Pseudomonadales</taxon>
        <taxon>Marinobacteraceae</taxon>
        <taxon>Marinobacter</taxon>
    </lineage>
</organism>
<dbReference type="RefSeq" id="WP_070972450.1">
    <property type="nucleotide sequence ID" value="NZ_CP017715.1"/>
</dbReference>
<dbReference type="KEGG" id="msq:BKP64_16120"/>
<dbReference type="AlphaFoldDB" id="A0A1D9GPK6"/>
<dbReference type="EMBL" id="CP017715">
    <property type="protein sequence ID" value="AOY89572.1"/>
    <property type="molecule type" value="Genomic_DNA"/>
</dbReference>
<sequence length="70" mass="8548">MPITPDEFLKKYGFDNEEEGRDHSLRHNAMEHAKHLRRPHAGTPHDWEEWERYKREHPDEVENDDDKGER</sequence>
<feature type="compositionally biased region" description="Basic and acidic residues" evidence="1">
    <location>
        <begin position="43"/>
        <end position="60"/>
    </location>
</feature>
<gene>
    <name evidence="2" type="ORF">BKP64_16120</name>
</gene>
<feature type="compositionally biased region" description="Acidic residues" evidence="1">
    <location>
        <begin position="61"/>
        <end position="70"/>
    </location>
</feature>